<dbReference type="Pfam" id="PF15511">
    <property type="entry name" value="CENP-T_C"/>
    <property type="match status" value="1"/>
</dbReference>
<keyword evidence="4" id="KW-0539">Nucleus</keyword>
<protein>
    <recommendedName>
        <fullName evidence="6">CENP-T/Histone H4 histone fold domain-containing protein</fullName>
    </recommendedName>
</protein>
<feature type="compositionally biased region" description="Acidic residues" evidence="5">
    <location>
        <begin position="303"/>
        <end position="321"/>
    </location>
</feature>
<feature type="region of interest" description="Disordered" evidence="5">
    <location>
        <begin position="302"/>
        <end position="321"/>
    </location>
</feature>
<accession>A0A4Z1NML9</accession>
<dbReference type="STRING" id="86259.A0A4Z1NML9"/>
<evidence type="ECO:0000256" key="4">
    <source>
        <dbReference type="ARBA" id="ARBA00023242"/>
    </source>
</evidence>
<proteinExistence type="predicted"/>
<evidence type="ECO:0000256" key="1">
    <source>
        <dbReference type="ARBA" id="ARBA00004123"/>
    </source>
</evidence>
<keyword evidence="8" id="KW-1185">Reference proteome</keyword>
<dbReference type="CDD" id="cd22920">
    <property type="entry name" value="HFD_CENP-T"/>
    <property type="match status" value="1"/>
</dbReference>
<feature type="compositionally biased region" description="Low complexity" evidence="5">
    <location>
        <begin position="45"/>
        <end position="65"/>
    </location>
</feature>
<dbReference type="GO" id="GO:0031297">
    <property type="term" value="P:replication fork processing"/>
    <property type="evidence" value="ECO:0007669"/>
    <property type="project" value="TreeGrafter"/>
</dbReference>
<feature type="compositionally biased region" description="Acidic residues" evidence="5">
    <location>
        <begin position="240"/>
        <end position="254"/>
    </location>
</feature>
<dbReference type="Gene3D" id="1.10.20.10">
    <property type="entry name" value="Histone, subunit A"/>
    <property type="match status" value="1"/>
</dbReference>
<dbReference type="GO" id="GO:0003682">
    <property type="term" value="F:chromatin binding"/>
    <property type="evidence" value="ECO:0007669"/>
    <property type="project" value="TreeGrafter"/>
</dbReference>
<feature type="compositionally biased region" description="Basic and acidic residues" evidence="5">
    <location>
        <begin position="103"/>
        <end position="114"/>
    </location>
</feature>
<evidence type="ECO:0000259" key="6">
    <source>
        <dbReference type="Pfam" id="PF15511"/>
    </source>
</evidence>
<gene>
    <name evidence="7" type="ORF">E6O75_ATG09875</name>
</gene>
<dbReference type="EMBL" id="SNSC02000017">
    <property type="protein sequence ID" value="TID17109.1"/>
    <property type="molecule type" value="Genomic_DNA"/>
</dbReference>
<reference evidence="7 8" key="1">
    <citation type="submission" date="2019-04" db="EMBL/GenBank/DDBJ databases">
        <title>High contiguity whole genome sequence and gene annotation resource for two Venturia nashicola isolates.</title>
        <authorList>
            <person name="Prokchorchik M."/>
            <person name="Won K."/>
            <person name="Lee Y."/>
            <person name="Choi E.D."/>
            <person name="Segonzac C."/>
            <person name="Sohn K.H."/>
        </authorList>
    </citation>
    <scope>NUCLEOTIDE SEQUENCE [LARGE SCALE GENOMIC DNA]</scope>
    <source>
        <strain evidence="7 8">PRI2</strain>
    </source>
</reference>
<evidence type="ECO:0000256" key="5">
    <source>
        <dbReference type="SAM" id="MobiDB-lite"/>
    </source>
</evidence>
<dbReference type="GO" id="GO:0000712">
    <property type="term" value="P:resolution of meiotic recombination intermediates"/>
    <property type="evidence" value="ECO:0007669"/>
    <property type="project" value="TreeGrafter"/>
</dbReference>
<dbReference type="PANTHER" id="PTHR22980">
    <property type="entry name" value="CORTISTATIN"/>
    <property type="match status" value="1"/>
</dbReference>
<organism evidence="7 8">
    <name type="scientific">Venturia nashicola</name>
    <dbReference type="NCBI Taxonomy" id="86259"/>
    <lineage>
        <taxon>Eukaryota</taxon>
        <taxon>Fungi</taxon>
        <taxon>Dikarya</taxon>
        <taxon>Ascomycota</taxon>
        <taxon>Pezizomycotina</taxon>
        <taxon>Dothideomycetes</taxon>
        <taxon>Pleosporomycetidae</taxon>
        <taxon>Venturiales</taxon>
        <taxon>Venturiaceae</taxon>
        <taxon>Venturia</taxon>
    </lineage>
</organism>
<name>A0A4Z1NML9_9PEZI</name>
<dbReference type="GO" id="GO:0071821">
    <property type="term" value="C:FANCM-MHF complex"/>
    <property type="evidence" value="ECO:0007669"/>
    <property type="project" value="TreeGrafter"/>
</dbReference>
<dbReference type="GO" id="GO:0005694">
    <property type="term" value="C:chromosome"/>
    <property type="evidence" value="ECO:0007669"/>
    <property type="project" value="UniProtKB-SubCell"/>
</dbReference>
<feature type="compositionally biased region" description="Polar residues" evidence="5">
    <location>
        <begin position="26"/>
        <end position="40"/>
    </location>
</feature>
<dbReference type="GO" id="GO:0046982">
    <property type="term" value="F:protein heterodimerization activity"/>
    <property type="evidence" value="ECO:0007669"/>
    <property type="project" value="InterPro"/>
</dbReference>
<dbReference type="InterPro" id="IPR009072">
    <property type="entry name" value="Histone-fold"/>
</dbReference>
<dbReference type="PANTHER" id="PTHR22980:SF5">
    <property type="entry name" value="CENP-T_HISTONE H4 HISTONE FOLD DOMAIN-CONTAINING PROTEIN"/>
    <property type="match status" value="1"/>
</dbReference>
<feature type="region of interest" description="Disordered" evidence="5">
    <location>
        <begin position="479"/>
        <end position="500"/>
    </location>
</feature>
<comment type="subcellular location">
    <subcellularLocation>
        <location evidence="2">Chromosome</location>
    </subcellularLocation>
    <subcellularLocation>
        <location evidence="1">Nucleus</location>
    </subcellularLocation>
</comment>
<comment type="caution">
    <text evidence="7">The sequence shown here is derived from an EMBL/GenBank/DDBJ whole genome shotgun (WGS) entry which is preliminary data.</text>
</comment>
<dbReference type="AlphaFoldDB" id="A0A4Z1NML9"/>
<evidence type="ECO:0000313" key="7">
    <source>
        <dbReference type="EMBL" id="TID17109.1"/>
    </source>
</evidence>
<dbReference type="OrthoDB" id="10071681at2759"/>
<feature type="region of interest" description="Disordered" evidence="5">
    <location>
        <begin position="17"/>
        <end position="162"/>
    </location>
</feature>
<evidence type="ECO:0000256" key="2">
    <source>
        <dbReference type="ARBA" id="ARBA00004286"/>
    </source>
</evidence>
<evidence type="ECO:0000313" key="8">
    <source>
        <dbReference type="Proteomes" id="UP000298493"/>
    </source>
</evidence>
<keyword evidence="3" id="KW-0158">Chromosome</keyword>
<feature type="compositionally biased region" description="Polar residues" evidence="5">
    <location>
        <begin position="274"/>
        <end position="283"/>
    </location>
</feature>
<feature type="domain" description="CENP-T/Histone H4 histone fold" evidence="6">
    <location>
        <begin position="376"/>
        <end position="481"/>
    </location>
</feature>
<dbReference type="SUPFAM" id="SSF47113">
    <property type="entry name" value="Histone-fold"/>
    <property type="match status" value="1"/>
</dbReference>
<evidence type="ECO:0000256" key="3">
    <source>
        <dbReference type="ARBA" id="ARBA00022454"/>
    </source>
</evidence>
<dbReference type="Proteomes" id="UP000298493">
    <property type="component" value="Unassembled WGS sequence"/>
</dbReference>
<dbReference type="InterPro" id="IPR035425">
    <property type="entry name" value="CENP-T/H4_C"/>
</dbReference>
<sequence length="500" mass="56202">MSEPSKKKPRITEDLHALGKLAHKPNTPQARTPVPQTSANRIFVRTPGSAAAAAAARTPTAGASTHRVPRRGQPTTPHAIRALQQRRNAALTPGGNRRRSGRVQRETPRNDLRQLSRVLAKTSKATEPSPAPSVPRRHSRSILHDQDELSPVDRPPRLSMALGDLDDDSFHENPPRLSHNWDQDEDTFENPRRAMLNARDRRSFGGFGELSFQDLNELGMDDHDRRMALEEQEMMDEEVVDDDIDDELDMDGETGELRELLDRRRSGQSEDIGPSSSPGTTGEPTFLFRIPERTRNSLLPPAVEDEDQDQPEDELAPVQDVDEAQFEYDGYEDIYNEEEVVAAPLRGDSPAPEVRPQNQANKSATRARKELKVSRHGIEYPSLPPTVIKRLASTFARSYGGTGKLNKETITAISQTSDWFFEQISEDLSAYAGHAGRRTIEESDVITLMKRQRLLNNSITPFSLAQKFLPRELSQEVRMAPPIGKSRKRKRSRLETIDEE</sequence>
<feature type="region of interest" description="Disordered" evidence="5">
    <location>
        <begin position="346"/>
        <end position="371"/>
    </location>
</feature>
<feature type="region of interest" description="Disordered" evidence="5">
    <location>
        <begin position="240"/>
        <end position="285"/>
    </location>
</feature>
<feature type="compositionally biased region" description="Basic and acidic residues" evidence="5">
    <location>
        <begin position="255"/>
        <end position="268"/>
    </location>
</feature>